<sequence>MKIKLENMGIFKRELPKPPVVRASSKKKKTSEIAKLERQIKQEEQSQL</sequence>
<feature type="compositionally biased region" description="Basic and acidic residues" evidence="1">
    <location>
        <begin position="30"/>
        <end position="48"/>
    </location>
</feature>
<feature type="region of interest" description="Disordered" evidence="1">
    <location>
        <begin position="19"/>
        <end position="48"/>
    </location>
</feature>
<accession>A0A481Z146</accession>
<organism evidence="2">
    <name type="scientific">Mimivirus LCMiAC01</name>
    <dbReference type="NCBI Taxonomy" id="2506608"/>
    <lineage>
        <taxon>Viruses</taxon>
        <taxon>Varidnaviria</taxon>
        <taxon>Bamfordvirae</taxon>
        <taxon>Nucleocytoviricota</taxon>
        <taxon>Megaviricetes</taxon>
        <taxon>Imitervirales</taxon>
        <taxon>Mimiviridae</taxon>
        <taxon>Klosneuvirinae</taxon>
    </lineage>
</organism>
<gene>
    <name evidence="2" type="ORF">LCMiAC01_00700</name>
</gene>
<proteinExistence type="predicted"/>
<name>A0A481Z146_9VIRU</name>
<dbReference type="EMBL" id="MK500389">
    <property type="protein sequence ID" value="QBK88406.1"/>
    <property type="molecule type" value="Genomic_DNA"/>
</dbReference>
<protein>
    <submittedName>
        <fullName evidence="2">Uncharacterized protein</fullName>
    </submittedName>
</protein>
<evidence type="ECO:0000256" key="1">
    <source>
        <dbReference type="SAM" id="MobiDB-lite"/>
    </source>
</evidence>
<evidence type="ECO:0000313" key="2">
    <source>
        <dbReference type="EMBL" id="QBK88406.1"/>
    </source>
</evidence>
<reference evidence="2" key="1">
    <citation type="journal article" date="2019" name="MBio">
        <title>Virus Genomes from Deep Sea Sediments Expand the Ocean Megavirome and Support Independent Origins of Viral Gigantism.</title>
        <authorList>
            <person name="Backstrom D."/>
            <person name="Yutin N."/>
            <person name="Jorgensen S.L."/>
            <person name="Dharamshi J."/>
            <person name="Homa F."/>
            <person name="Zaremba-Niedwiedzka K."/>
            <person name="Spang A."/>
            <person name="Wolf Y.I."/>
            <person name="Koonin E.V."/>
            <person name="Ettema T.J."/>
        </authorList>
    </citation>
    <scope>NUCLEOTIDE SEQUENCE</scope>
</reference>